<reference evidence="2 3" key="1">
    <citation type="submission" date="2011-04" db="EMBL/GenBank/DDBJ databases">
        <authorList>
            <person name="Muzny D."/>
            <person name="Qin X."/>
            <person name="Deng J."/>
            <person name="Jiang H."/>
            <person name="Liu Y."/>
            <person name="Qu J."/>
            <person name="Song X.-Z."/>
            <person name="Zhang L."/>
            <person name="Thornton R."/>
            <person name="Coyle M."/>
            <person name="Francisco L."/>
            <person name="Jackson L."/>
            <person name="Javaid M."/>
            <person name="Korchina V."/>
            <person name="Kovar C."/>
            <person name="Mata R."/>
            <person name="Mathew T."/>
            <person name="Ngo R."/>
            <person name="Nguyen L."/>
            <person name="Nguyen N."/>
            <person name="Okwuonu G."/>
            <person name="Ongeri F."/>
            <person name="Pham C."/>
            <person name="Simmons D."/>
            <person name="Wilczek-Boney K."/>
            <person name="Hale W."/>
            <person name="Jakkamsetti A."/>
            <person name="Pham P."/>
            <person name="Ruth R."/>
            <person name="San Lucas F."/>
            <person name="Warren J."/>
            <person name="Zhang J."/>
            <person name="Zhao Z."/>
            <person name="Zhou C."/>
            <person name="Zhu D."/>
            <person name="Lee S."/>
            <person name="Bess C."/>
            <person name="Blankenburg K."/>
            <person name="Forbes L."/>
            <person name="Fu Q."/>
            <person name="Gubbala S."/>
            <person name="Hirani K."/>
            <person name="Jayaseelan J.C."/>
            <person name="Lara F."/>
            <person name="Munidasa M."/>
            <person name="Palculict T."/>
            <person name="Patil S."/>
            <person name="Pu L.-L."/>
            <person name="Saada N."/>
            <person name="Tang L."/>
            <person name="Weissenberger G."/>
            <person name="Zhu Y."/>
            <person name="Hemphill L."/>
            <person name="Shang Y."/>
            <person name="Youmans B."/>
            <person name="Ayvaz T."/>
            <person name="Ross M."/>
            <person name="Santibanez J."/>
            <person name="Aqrawi P."/>
            <person name="Gross S."/>
            <person name="Joshi V."/>
            <person name="Fowler G."/>
            <person name="Nazareth L."/>
            <person name="Reid J."/>
            <person name="Worley K."/>
            <person name="Petrosino J."/>
            <person name="Highlander S."/>
            <person name="Gibbs R."/>
        </authorList>
    </citation>
    <scope>NUCLEOTIDE SEQUENCE [LARGE SCALE GENOMIC DNA]</scope>
    <source>
        <strain evidence="2 3">DSM 2778</strain>
    </source>
</reference>
<keyword evidence="1" id="KW-1133">Transmembrane helix</keyword>
<evidence type="ECO:0000313" key="2">
    <source>
        <dbReference type="EMBL" id="EGK61968.1"/>
    </source>
</evidence>
<dbReference type="eggNOG" id="ENOG5032WS4">
    <property type="taxonomic scope" value="Bacteria"/>
</dbReference>
<dbReference type="STRING" id="888060.HMPREF9081_0378"/>
<protein>
    <recommendedName>
        <fullName evidence="4">DUF4178 domain-containing protein</fullName>
    </recommendedName>
</protein>
<organism evidence="2 3">
    <name type="scientific">Centipeda periodontii DSM 2778</name>
    <dbReference type="NCBI Taxonomy" id="888060"/>
    <lineage>
        <taxon>Bacteria</taxon>
        <taxon>Bacillati</taxon>
        <taxon>Bacillota</taxon>
        <taxon>Negativicutes</taxon>
        <taxon>Selenomonadales</taxon>
        <taxon>Selenomonadaceae</taxon>
        <taxon>Centipeda</taxon>
    </lineage>
</organism>
<keyword evidence="1" id="KW-0812">Transmembrane</keyword>
<keyword evidence="3" id="KW-1185">Reference proteome</keyword>
<evidence type="ECO:0000256" key="1">
    <source>
        <dbReference type="SAM" id="Phobius"/>
    </source>
</evidence>
<dbReference type="AlphaFoldDB" id="F5RJE3"/>
<evidence type="ECO:0000313" key="3">
    <source>
        <dbReference type="Proteomes" id="UP000004067"/>
    </source>
</evidence>
<sequence>MRPVCLLDRTKIYANLQDFILSAIPSGTVKGGGHMEFDCWTGLNIEGKPYLIAEKIRYKEKTSDDVWTEYGLITQGSKDRIWLTIADGGLSCSLSVTVEETKPPKGYRLHDAGKQVVTGSWGDTRAAIGDISRYEQYKSADGTETFFVENNWGNKTASAGHKISATGIHLDVLASSPRRNAVCYYLKSSFYEAVSSVAIVFLIAMSFIMLTDVIPNLSARDWHDFRRFVGTPYAMHERLSDAPYYTEQREEGGARVYTAQVDAGIAALDLIEGMDGRVKDAYEDLGDAEHPIVIRTQTETARITSAADGTAYIVVTGASPDRAPAADQLRRSHTLIRYAELVRTGDTRGRAGVVQ</sequence>
<keyword evidence="1" id="KW-0472">Membrane</keyword>
<comment type="caution">
    <text evidence="2">The sequence shown here is derived from an EMBL/GenBank/DDBJ whole genome shotgun (WGS) entry which is preliminary data.</text>
</comment>
<accession>F5RJE3</accession>
<name>F5RJE3_9FIRM</name>
<dbReference type="Proteomes" id="UP000004067">
    <property type="component" value="Unassembled WGS sequence"/>
</dbReference>
<dbReference type="HOGENOM" id="CLU_743571_0_0_9"/>
<proteinExistence type="predicted"/>
<gene>
    <name evidence="2" type="ORF">HMPREF9081_0378</name>
</gene>
<feature type="transmembrane region" description="Helical" evidence="1">
    <location>
        <begin position="190"/>
        <end position="210"/>
    </location>
</feature>
<evidence type="ECO:0008006" key="4">
    <source>
        <dbReference type="Google" id="ProtNLM"/>
    </source>
</evidence>
<dbReference type="EMBL" id="AFHQ01000009">
    <property type="protein sequence ID" value="EGK61968.1"/>
    <property type="molecule type" value="Genomic_DNA"/>
</dbReference>